<protein>
    <submittedName>
        <fullName evidence="3">Putative transmembrane protein</fullName>
    </submittedName>
</protein>
<dbReference type="VEuPathDB" id="TriTrypDB:TcYC6_0017350"/>
<proteinExistence type="predicted"/>
<evidence type="ECO:0000313" key="3">
    <source>
        <dbReference type="EMBL" id="PWU95369.1"/>
    </source>
</evidence>
<feature type="signal peptide" evidence="2">
    <location>
        <begin position="1"/>
        <end position="18"/>
    </location>
</feature>
<gene>
    <name evidence="3" type="ORF">C4B63_22g293</name>
</gene>
<accession>A0A2V2VG28</accession>
<dbReference type="Pfam" id="PF21203">
    <property type="entry name" value="ECM10"/>
    <property type="match status" value="1"/>
</dbReference>
<dbReference type="VEuPathDB" id="TriTrypDB:TcCLB.511421.50"/>
<name>A0A2V2VG28_TRYCR</name>
<dbReference type="Proteomes" id="UP000246121">
    <property type="component" value="Unassembled WGS sequence"/>
</dbReference>
<dbReference type="VEuPathDB" id="TriTrypDB:TcG_13473"/>
<dbReference type="VEuPathDB" id="TriTrypDB:TcBrA4_0036860"/>
<dbReference type="VEuPathDB" id="TriTrypDB:Tc_MARK_5974"/>
<keyword evidence="3" id="KW-0812">Transmembrane</keyword>
<dbReference type="EMBL" id="PRFA01000022">
    <property type="protein sequence ID" value="PWU95369.1"/>
    <property type="molecule type" value="Genomic_DNA"/>
</dbReference>
<comment type="caution">
    <text evidence="3">The sequence shown here is derived from an EMBL/GenBank/DDBJ whole genome shotgun (WGS) entry which is preliminary data.</text>
</comment>
<keyword evidence="2" id="KW-0732">Signal</keyword>
<dbReference type="VEuPathDB" id="TriTrypDB:ECC02_005615"/>
<evidence type="ECO:0000256" key="1">
    <source>
        <dbReference type="SAM" id="MobiDB-lite"/>
    </source>
</evidence>
<sequence length="278" mass="30156">MRFLLLGLFALLAMTVVASDAASEVYELQRRVGVAGDWESISSMTISRGPVGATAKLKQNKDAQDSGKDIDLTKEKKTALAKAQFVYYRLVRKGDKDGINAVSVVLTPCSLVRDFDALDSRTVVLRESLRVAVGPDATVVGLQATSGTNTFHAKMLNGDECDLSILSLFPNVRMRVSVGLVEPTAPRSLPDYAELDTIARLSDSKSTGSKDRKGKKSGAAPSSYGDHPSEQQQAGILGEKDEGEGPEEDDRTFLQKYWTFLVIPFLVSVIQGLLSKRQ</sequence>
<dbReference type="VEuPathDB" id="TriTrypDB:C4B63_22g293"/>
<keyword evidence="3" id="KW-0472">Membrane</keyword>
<reference evidence="3 4" key="1">
    <citation type="journal article" date="2018" name="Microb. Genom.">
        <title>Expanding an expanded genome: long-read sequencing of Trypanosoma cruzi.</title>
        <authorList>
            <person name="Berna L."/>
            <person name="Rodriguez M."/>
            <person name="Chiribao M.L."/>
            <person name="Parodi-Talice A."/>
            <person name="Pita S."/>
            <person name="Rijo G."/>
            <person name="Alvarez-Valin F."/>
            <person name="Robello C."/>
        </authorList>
    </citation>
    <scope>NUCLEOTIDE SEQUENCE [LARGE SCALE GENOMIC DNA]</scope>
    <source>
        <strain evidence="3 4">Dm28c</strain>
    </source>
</reference>
<dbReference type="VEuPathDB" id="TriTrypDB:BCY84_01609"/>
<evidence type="ECO:0000313" key="4">
    <source>
        <dbReference type="Proteomes" id="UP000246121"/>
    </source>
</evidence>
<dbReference type="AlphaFoldDB" id="A0A2V2VG28"/>
<dbReference type="VEuPathDB" id="TriTrypDB:TcCL_ESM04110"/>
<feature type="region of interest" description="Disordered" evidence="1">
    <location>
        <begin position="203"/>
        <end position="249"/>
    </location>
</feature>
<evidence type="ECO:0000256" key="2">
    <source>
        <dbReference type="SAM" id="SignalP"/>
    </source>
</evidence>
<feature type="chain" id="PRO_5016179096" evidence="2">
    <location>
        <begin position="19"/>
        <end position="278"/>
    </location>
</feature>
<organism evidence="3 4">
    <name type="scientific">Trypanosoma cruzi</name>
    <dbReference type="NCBI Taxonomy" id="5693"/>
    <lineage>
        <taxon>Eukaryota</taxon>
        <taxon>Discoba</taxon>
        <taxon>Euglenozoa</taxon>
        <taxon>Kinetoplastea</taxon>
        <taxon>Metakinetoplastina</taxon>
        <taxon>Trypanosomatida</taxon>
        <taxon>Trypanosomatidae</taxon>
        <taxon>Trypanosoma</taxon>
        <taxon>Schizotrypanum</taxon>
    </lineage>
</organism>
<dbReference type="VEuPathDB" id="TriTrypDB:TCSYLVIO_007256"/>
<dbReference type="VEuPathDB" id="TriTrypDB:C3747_191g46"/>
<dbReference type="VEuPathDB" id="TriTrypDB:TCDM_01051"/>